<accession>A0ABV6R401</accession>
<evidence type="ECO:0000313" key="1">
    <source>
        <dbReference type="EMBL" id="MFC0634349.1"/>
    </source>
</evidence>
<keyword evidence="2" id="KW-1185">Reference proteome</keyword>
<proteinExistence type="predicted"/>
<sequence>MADDVWTLERFYAALETRGGRDGGVPLIGSWTDERRAQVRDCLAPQCQALVGTVVPDLLRTDAGEERSNQSRGNVVADFVSDRLGCQQLLVEPLAGGGYPDRRAVAQDGFACALELKATSSWNDGDGNRRVLTSSSTKLHRAMRDGTLPSPPMHLLVTAIFSLATHAITAVRLDFLEPSSVVNVRLEASTSQALLMRGEHASERFI</sequence>
<dbReference type="EMBL" id="JBHLSW010000007">
    <property type="protein sequence ID" value="MFC0634349.1"/>
    <property type="molecule type" value="Genomic_DNA"/>
</dbReference>
<dbReference type="Proteomes" id="UP001589906">
    <property type="component" value="Unassembled WGS sequence"/>
</dbReference>
<organism evidence="1 2">
    <name type="scientific">Brevundimonas balnearis</name>
    <dbReference type="NCBI Taxonomy" id="1572858"/>
    <lineage>
        <taxon>Bacteria</taxon>
        <taxon>Pseudomonadati</taxon>
        <taxon>Pseudomonadota</taxon>
        <taxon>Alphaproteobacteria</taxon>
        <taxon>Caulobacterales</taxon>
        <taxon>Caulobacteraceae</taxon>
        <taxon>Brevundimonas</taxon>
    </lineage>
</organism>
<gene>
    <name evidence="1" type="ORF">ACFFGE_10730</name>
</gene>
<dbReference type="RefSeq" id="WP_376836387.1">
    <property type="nucleotide sequence ID" value="NZ_JBHLSW010000007.1"/>
</dbReference>
<protein>
    <submittedName>
        <fullName evidence="1">Uncharacterized protein</fullName>
    </submittedName>
</protein>
<evidence type="ECO:0000313" key="2">
    <source>
        <dbReference type="Proteomes" id="UP001589906"/>
    </source>
</evidence>
<comment type="caution">
    <text evidence="1">The sequence shown here is derived from an EMBL/GenBank/DDBJ whole genome shotgun (WGS) entry which is preliminary data.</text>
</comment>
<reference evidence="1 2" key="1">
    <citation type="submission" date="2024-09" db="EMBL/GenBank/DDBJ databases">
        <authorList>
            <person name="Sun Q."/>
            <person name="Mori K."/>
        </authorList>
    </citation>
    <scope>NUCLEOTIDE SEQUENCE [LARGE SCALE GENOMIC DNA]</scope>
    <source>
        <strain evidence="1 2">NCAIM B.02621</strain>
    </source>
</reference>
<name>A0ABV6R401_9CAUL</name>